<evidence type="ECO:0000256" key="5">
    <source>
        <dbReference type="ARBA" id="ARBA00023180"/>
    </source>
</evidence>
<accession>A0A8J1UJ99</accession>
<dbReference type="PANTHER" id="PTHR24049">
    <property type="entry name" value="CRUMBS FAMILY MEMBER"/>
    <property type="match status" value="1"/>
</dbReference>
<keyword evidence="10" id="KW-1185">Reference proteome</keyword>
<dbReference type="EMBL" id="CAIIXF020000008">
    <property type="protein sequence ID" value="CAH1792862.1"/>
    <property type="molecule type" value="Genomic_DNA"/>
</dbReference>
<dbReference type="InterPro" id="IPR018097">
    <property type="entry name" value="EGF_Ca-bd_CS"/>
</dbReference>
<organism evidence="9 10">
    <name type="scientific">Owenia fusiformis</name>
    <name type="common">Polychaete worm</name>
    <dbReference type="NCBI Taxonomy" id="6347"/>
    <lineage>
        <taxon>Eukaryota</taxon>
        <taxon>Metazoa</taxon>
        <taxon>Spiralia</taxon>
        <taxon>Lophotrochozoa</taxon>
        <taxon>Annelida</taxon>
        <taxon>Polychaeta</taxon>
        <taxon>Sedentaria</taxon>
        <taxon>Canalipalpata</taxon>
        <taxon>Sabellida</taxon>
        <taxon>Oweniida</taxon>
        <taxon>Oweniidae</taxon>
        <taxon>Owenia</taxon>
    </lineage>
</organism>
<dbReference type="GO" id="GO:0005509">
    <property type="term" value="F:calcium ion binding"/>
    <property type="evidence" value="ECO:0007669"/>
    <property type="project" value="InterPro"/>
</dbReference>
<dbReference type="PROSITE" id="PS00022">
    <property type="entry name" value="EGF_1"/>
    <property type="match status" value="3"/>
</dbReference>
<keyword evidence="3" id="KW-0677">Repeat</keyword>
<dbReference type="PROSITE" id="PS01187">
    <property type="entry name" value="EGF_CA"/>
    <property type="match status" value="1"/>
</dbReference>
<keyword evidence="8" id="KW-0812">Transmembrane</keyword>
<evidence type="ECO:0000256" key="6">
    <source>
        <dbReference type="PROSITE-ProRule" id="PRU00076"/>
    </source>
</evidence>
<reference evidence="9" key="1">
    <citation type="submission" date="2022-03" db="EMBL/GenBank/DDBJ databases">
        <authorList>
            <person name="Martin C."/>
        </authorList>
    </citation>
    <scope>NUCLEOTIDE SEQUENCE</scope>
</reference>
<dbReference type="OrthoDB" id="283575at2759"/>
<dbReference type="CDD" id="cd11304">
    <property type="entry name" value="Cadherin_repeat"/>
    <property type="match status" value="1"/>
</dbReference>
<dbReference type="PROSITE" id="PS01186">
    <property type="entry name" value="EGF_2"/>
    <property type="match status" value="3"/>
</dbReference>
<dbReference type="PANTHER" id="PTHR24049:SF29">
    <property type="entry name" value="EGF-LIKE DOMAIN-CONTAINING PROTEIN"/>
    <property type="match status" value="1"/>
</dbReference>
<evidence type="ECO:0000256" key="4">
    <source>
        <dbReference type="ARBA" id="ARBA00023157"/>
    </source>
</evidence>
<dbReference type="PROSITE" id="PS00010">
    <property type="entry name" value="ASX_HYDROXYL"/>
    <property type="match status" value="2"/>
</dbReference>
<keyword evidence="4 6" id="KW-1015">Disulfide bond</keyword>
<dbReference type="InterPro" id="IPR001881">
    <property type="entry name" value="EGF-like_Ca-bd_dom"/>
</dbReference>
<evidence type="ECO:0000256" key="8">
    <source>
        <dbReference type="SAM" id="Phobius"/>
    </source>
</evidence>
<comment type="caution">
    <text evidence="9">The sequence shown here is derived from an EMBL/GenBank/DDBJ whole genome shotgun (WGS) entry which is preliminary data.</text>
</comment>
<gene>
    <name evidence="9" type="ORF">OFUS_LOCUS17783</name>
</gene>
<feature type="disulfide bond" evidence="6">
    <location>
        <begin position="313"/>
        <end position="322"/>
    </location>
</feature>
<evidence type="ECO:0000256" key="3">
    <source>
        <dbReference type="ARBA" id="ARBA00022737"/>
    </source>
</evidence>
<dbReference type="CDD" id="cd00054">
    <property type="entry name" value="EGF_CA"/>
    <property type="match status" value="2"/>
</dbReference>
<sequence length="964" mass="106598">MYIVIGGYHFIFEIVNGDQLVCKVDLASFGQVLGDYIDLEIMSFDNGNPPMSFNETIRLTFKKHNTSFDFNLSNDVVLENSTAGTVIGQLKHNGRIDSRKTFEVDQIEKTFNITGNKLSLMRTINFDEQPSVSLTIKMTDVNSNQLSEKNFTIFVHPSKQCGNTTCGKNGRCMSANGSLVCDCHDGFKGDGRTCYPNDDCIHTDYLNNTIANPCKSDMKCIDMVNDFQCDCLEGLQGELCEVDARPDNPCLNFPCFNDGLCIANQSSLEKFTCICTVGWEGYLCTDNADDCEDNFCNGNGKCIDEHNSFYCECKEGFVGEFCQTVFESCTNTSCRHNETCIPYMPDTGVYNITCVHNQEIITLNVTANTTEEDSQDINSEFETFFMSHVNMVGEPLGLHRRPKRSTNQNQSEVVIFTIGSMSEDDYSLLSVIILNKYGQPYSRSQVLEAITTACSRINADVVVEDMFCPAVEKALNETIAESSPLPSVIPTLYDSSMSSVILESSIMPTLSDPSASFPLSDSISKTSLLSTPLSSLSYQAETLIVSNPFQSSNLFLDSTSMRTQIQPTSMLESTSSPGLSLDALMSTTVELFTSYPALSSSISPTKTFNLTSSTSVENGSFSPNLWNQSISWHKTPLMNITSFTPNTMPSSHVDALSSVSMTDSLAMSLSLMSSFEADMSSAFNGTAFGGDHSKQNLDPEKHNAQIGGVVAGVLMIVFIVAIIVTIVLCRRRHSGQWEPNQGDNYGNILNNATLRTKPHRDPPVGGELYGILELPTYTSGVYHKKSTSNLGLQSQDRSLKDPSPTTIPTKNANLKPRCVSESESEYKSNLSEFYESDKDELFGLENITANRSIPRGRHGEKPLSNLKLSQWRENKDRSIDVISASGLDLSPERAAFQNRQSLNKADDIIPSDFQNKEHENQANDNESRSDIYINQTSVREEDTNKCKECLFETYEENGMPVSLV</sequence>
<dbReference type="SMART" id="SM00179">
    <property type="entry name" value="EGF_CA"/>
    <property type="match status" value="2"/>
</dbReference>
<keyword evidence="5" id="KW-0325">Glycoprotein</keyword>
<keyword evidence="8" id="KW-1133">Transmembrane helix</keyword>
<keyword evidence="8" id="KW-0472">Membrane</keyword>
<evidence type="ECO:0000256" key="1">
    <source>
        <dbReference type="ARBA" id="ARBA00022536"/>
    </source>
</evidence>
<dbReference type="InterPro" id="IPR000152">
    <property type="entry name" value="EGF-type_Asp/Asn_hydroxyl_site"/>
</dbReference>
<dbReference type="Gene3D" id="2.10.25.10">
    <property type="entry name" value="Laminin"/>
    <property type="match status" value="4"/>
</dbReference>
<dbReference type="InterPro" id="IPR000742">
    <property type="entry name" value="EGF"/>
</dbReference>
<feature type="disulfide bond" evidence="6">
    <location>
        <begin position="275"/>
        <end position="284"/>
    </location>
</feature>
<dbReference type="SUPFAM" id="SSF57196">
    <property type="entry name" value="EGF/Laminin"/>
    <property type="match status" value="3"/>
</dbReference>
<dbReference type="AlphaFoldDB" id="A0A8J1UJ99"/>
<keyword evidence="2" id="KW-0732">Signal</keyword>
<feature type="compositionally biased region" description="Polar residues" evidence="7">
    <location>
        <begin position="803"/>
        <end position="812"/>
    </location>
</feature>
<protein>
    <submittedName>
        <fullName evidence="9">Uncharacterized protein</fullName>
    </submittedName>
</protein>
<evidence type="ECO:0000256" key="2">
    <source>
        <dbReference type="ARBA" id="ARBA00022729"/>
    </source>
</evidence>
<keyword evidence="1 6" id="KW-0245">EGF-like domain</keyword>
<evidence type="ECO:0000313" key="9">
    <source>
        <dbReference type="EMBL" id="CAH1792862.1"/>
    </source>
</evidence>
<dbReference type="PROSITE" id="PS50026">
    <property type="entry name" value="EGF_3"/>
    <property type="match status" value="4"/>
</dbReference>
<evidence type="ECO:0000256" key="7">
    <source>
        <dbReference type="SAM" id="MobiDB-lite"/>
    </source>
</evidence>
<comment type="caution">
    <text evidence="6">Lacks conserved residue(s) required for the propagation of feature annotation.</text>
</comment>
<evidence type="ECO:0000313" key="10">
    <source>
        <dbReference type="Proteomes" id="UP000749559"/>
    </source>
</evidence>
<dbReference type="Proteomes" id="UP000749559">
    <property type="component" value="Unassembled WGS sequence"/>
</dbReference>
<feature type="disulfide bond" evidence="6">
    <location>
        <begin position="231"/>
        <end position="240"/>
    </location>
</feature>
<name>A0A8J1UJ99_OWEFU</name>
<dbReference type="FunFam" id="2.10.25.10:FF:000472">
    <property type="entry name" value="Uncharacterized protein, isoform A"/>
    <property type="match status" value="1"/>
</dbReference>
<dbReference type="SMART" id="SM00181">
    <property type="entry name" value="EGF"/>
    <property type="match status" value="4"/>
</dbReference>
<proteinExistence type="predicted"/>
<dbReference type="CDD" id="cd00053">
    <property type="entry name" value="EGF"/>
    <property type="match status" value="1"/>
</dbReference>
<dbReference type="Pfam" id="PF00008">
    <property type="entry name" value="EGF"/>
    <property type="match status" value="2"/>
</dbReference>
<dbReference type="InterPro" id="IPR051022">
    <property type="entry name" value="Notch_Cell-Fate_Det"/>
</dbReference>
<feature type="transmembrane region" description="Helical" evidence="8">
    <location>
        <begin position="706"/>
        <end position="729"/>
    </location>
</feature>
<feature type="region of interest" description="Disordered" evidence="7">
    <location>
        <begin position="788"/>
        <end position="812"/>
    </location>
</feature>